<reference evidence="2" key="2">
    <citation type="submission" date="2018-02" db="UniProtKB">
        <authorList>
            <consortium name="EnsemblPlants"/>
        </authorList>
    </citation>
    <scope>IDENTIFICATION</scope>
    <source>
        <strain evidence="2">Williams 82</strain>
    </source>
</reference>
<evidence type="ECO:0000313" key="3">
    <source>
        <dbReference type="Proteomes" id="UP000008827"/>
    </source>
</evidence>
<dbReference type="EnsemblPlants" id="KRG97286">
    <property type="protein sequence ID" value="KRG97286"/>
    <property type="gene ID" value="GLYMA_19G262300"/>
</dbReference>
<sequence>MTASIICRIWTYPHSVLVTLLLCHLYYDSHPLWKLRTVIEQEQITDSFHSEMVNGPTNLMIREKHHQA</sequence>
<reference evidence="1" key="3">
    <citation type="submission" date="2018-07" db="EMBL/GenBank/DDBJ databases">
        <title>WGS assembly of Glycine max.</title>
        <authorList>
            <person name="Schmutz J."/>
            <person name="Cannon S."/>
            <person name="Schlueter J."/>
            <person name="Ma J."/>
            <person name="Mitros T."/>
            <person name="Nelson W."/>
            <person name="Hyten D."/>
            <person name="Song Q."/>
            <person name="Thelen J."/>
            <person name="Cheng J."/>
            <person name="Xu D."/>
            <person name="Hellsten U."/>
            <person name="May G."/>
            <person name="Yu Y."/>
            <person name="Sakurai T."/>
            <person name="Umezawa T."/>
            <person name="Bhattacharyya M."/>
            <person name="Sandhu D."/>
            <person name="Valliyodan B."/>
            <person name="Lindquist E."/>
            <person name="Peto M."/>
            <person name="Grant D."/>
            <person name="Shu S."/>
            <person name="Goodstein D."/>
            <person name="Barry K."/>
            <person name="Futrell-Griggs M."/>
            <person name="Abernathy B."/>
            <person name="Du J."/>
            <person name="Tian Z."/>
            <person name="Zhu L."/>
            <person name="Gill N."/>
            <person name="Joshi T."/>
            <person name="Libault M."/>
            <person name="Sethuraman A."/>
            <person name="Zhang X."/>
            <person name="Shinozaki K."/>
            <person name="Nguyen H."/>
            <person name="Wing R."/>
            <person name="Cregan P."/>
            <person name="Specht J."/>
            <person name="Grimwood J."/>
            <person name="Rokhsar D."/>
            <person name="Stacey G."/>
            <person name="Shoemaker R."/>
            <person name="Jackson S."/>
        </authorList>
    </citation>
    <scope>NUCLEOTIDE SEQUENCE</scope>
    <source>
        <tissue evidence="1">Callus</tissue>
    </source>
</reference>
<name>A0A0R0ETW1_SOYBN</name>
<proteinExistence type="predicted"/>
<dbReference type="EMBL" id="CM000852">
    <property type="protein sequence ID" value="KRG97286.1"/>
    <property type="molecule type" value="Genomic_DNA"/>
</dbReference>
<dbReference type="AlphaFoldDB" id="A0A0R0ETW1"/>
<evidence type="ECO:0000313" key="1">
    <source>
        <dbReference type="EMBL" id="KRG97286.1"/>
    </source>
</evidence>
<dbReference type="InParanoid" id="A0A0R0ETW1"/>
<reference evidence="1 2" key="1">
    <citation type="journal article" date="2010" name="Nature">
        <title>Genome sequence of the palaeopolyploid soybean.</title>
        <authorList>
            <person name="Schmutz J."/>
            <person name="Cannon S.B."/>
            <person name="Schlueter J."/>
            <person name="Ma J."/>
            <person name="Mitros T."/>
            <person name="Nelson W."/>
            <person name="Hyten D.L."/>
            <person name="Song Q."/>
            <person name="Thelen J.J."/>
            <person name="Cheng J."/>
            <person name="Xu D."/>
            <person name="Hellsten U."/>
            <person name="May G.D."/>
            <person name="Yu Y."/>
            <person name="Sakurai T."/>
            <person name="Umezawa T."/>
            <person name="Bhattacharyya M.K."/>
            <person name="Sandhu D."/>
            <person name="Valliyodan B."/>
            <person name="Lindquist E."/>
            <person name="Peto M."/>
            <person name="Grant D."/>
            <person name="Shu S."/>
            <person name="Goodstein D."/>
            <person name="Barry K."/>
            <person name="Futrell-Griggs M."/>
            <person name="Abernathy B."/>
            <person name="Du J."/>
            <person name="Tian Z."/>
            <person name="Zhu L."/>
            <person name="Gill N."/>
            <person name="Joshi T."/>
            <person name="Libault M."/>
            <person name="Sethuraman A."/>
            <person name="Zhang X.-C."/>
            <person name="Shinozaki K."/>
            <person name="Nguyen H.T."/>
            <person name="Wing R.A."/>
            <person name="Cregan P."/>
            <person name="Specht J."/>
            <person name="Grimwood J."/>
            <person name="Rokhsar D."/>
            <person name="Stacey G."/>
            <person name="Shoemaker R.C."/>
            <person name="Jackson S.A."/>
        </authorList>
    </citation>
    <scope>NUCLEOTIDE SEQUENCE</scope>
    <source>
        <strain evidence="2">cv. Williams 82</strain>
        <tissue evidence="1">Callus</tissue>
    </source>
</reference>
<evidence type="ECO:0000313" key="2">
    <source>
        <dbReference type="EnsemblPlants" id="KRG97286"/>
    </source>
</evidence>
<gene>
    <name evidence="1" type="ORF">GLYMA_19G262300</name>
</gene>
<protein>
    <submittedName>
        <fullName evidence="1 2">Uncharacterized protein</fullName>
    </submittedName>
</protein>
<keyword evidence="3" id="KW-1185">Reference proteome</keyword>
<dbReference type="Gramene" id="KRG97286">
    <property type="protein sequence ID" value="KRG97286"/>
    <property type="gene ID" value="GLYMA_19G262300"/>
</dbReference>
<organism evidence="1">
    <name type="scientific">Glycine max</name>
    <name type="common">Soybean</name>
    <name type="synonym">Glycine hispida</name>
    <dbReference type="NCBI Taxonomy" id="3847"/>
    <lineage>
        <taxon>Eukaryota</taxon>
        <taxon>Viridiplantae</taxon>
        <taxon>Streptophyta</taxon>
        <taxon>Embryophyta</taxon>
        <taxon>Tracheophyta</taxon>
        <taxon>Spermatophyta</taxon>
        <taxon>Magnoliopsida</taxon>
        <taxon>eudicotyledons</taxon>
        <taxon>Gunneridae</taxon>
        <taxon>Pentapetalae</taxon>
        <taxon>rosids</taxon>
        <taxon>fabids</taxon>
        <taxon>Fabales</taxon>
        <taxon>Fabaceae</taxon>
        <taxon>Papilionoideae</taxon>
        <taxon>50 kb inversion clade</taxon>
        <taxon>NPAAA clade</taxon>
        <taxon>indigoferoid/millettioid clade</taxon>
        <taxon>Phaseoleae</taxon>
        <taxon>Glycine</taxon>
        <taxon>Glycine subgen. Soja</taxon>
    </lineage>
</organism>
<dbReference type="Proteomes" id="UP000008827">
    <property type="component" value="Chromosome 19"/>
</dbReference>
<accession>A0A0R0ETW1</accession>